<dbReference type="Gramene" id="EOY31902">
    <property type="protein sequence ID" value="EOY31902"/>
    <property type="gene ID" value="TCM_039247"/>
</dbReference>
<gene>
    <name evidence="1" type="ORF">TCM_039247</name>
</gene>
<evidence type="ECO:0000313" key="1">
    <source>
        <dbReference type="EMBL" id="EOY31902.1"/>
    </source>
</evidence>
<protein>
    <recommendedName>
        <fullName evidence="3">DUF1985 domain-containing protein</fullName>
    </recommendedName>
</protein>
<accession>A0A061GRV3</accession>
<keyword evidence="2" id="KW-1185">Reference proteome</keyword>
<proteinExistence type="predicted"/>
<evidence type="ECO:0008006" key="3">
    <source>
        <dbReference type="Google" id="ProtNLM"/>
    </source>
</evidence>
<evidence type="ECO:0000313" key="2">
    <source>
        <dbReference type="Proteomes" id="UP000026915"/>
    </source>
</evidence>
<dbReference type="PANTHER" id="PTHR48449">
    <property type="entry name" value="DUF1985 DOMAIN-CONTAINING PROTEIN"/>
    <property type="match status" value="1"/>
</dbReference>
<dbReference type="InParanoid" id="A0A061GRV3"/>
<dbReference type="PANTHER" id="PTHR48449:SF1">
    <property type="entry name" value="DUF1985 DOMAIN-CONTAINING PROTEIN"/>
    <property type="match status" value="1"/>
</dbReference>
<dbReference type="EMBL" id="CM001887">
    <property type="protein sequence ID" value="EOY31902.1"/>
    <property type="molecule type" value="Genomic_DNA"/>
</dbReference>
<dbReference type="AlphaFoldDB" id="A0A061GRV3"/>
<name>A0A061GRV3_THECC</name>
<organism evidence="1 2">
    <name type="scientific">Theobroma cacao</name>
    <name type="common">Cacao</name>
    <name type="synonym">Cocoa</name>
    <dbReference type="NCBI Taxonomy" id="3641"/>
    <lineage>
        <taxon>Eukaryota</taxon>
        <taxon>Viridiplantae</taxon>
        <taxon>Streptophyta</taxon>
        <taxon>Embryophyta</taxon>
        <taxon>Tracheophyta</taxon>
        <taxon>Spermatophyta</taxon>
        <taxon>Magnoliopsida</taxon>
        <taxon>eudicotyledons</taxon>
        <taxon>Gunneridae</taxon>
        <taxon>Pentapetalae</taxon>
        <taxon>rosids</taxon>
        <taxon>malvids</taxon>
        <taxon>Malvales</taxon>
        <taxon>Malvaceae</taxon>
        <taxon>Byttnerioideae</taxon>
        <taxon>Theobroma</taxon>
    </lineage>
</organism>
<sequence length="254" mass="30185">MVKDRKAFELVYNYYTMEFREYDNLDTLLVVLREKWAFKISINTQYVMVRRITEIKSMNYELWFAIGKSKACLSKQEFCLITKPKFGPHPNIFIRTYELSGDVTKMALILIANNILFGENYRRKVTSWLLSLVEDIDAWNVFLWGQYIWRLIKDYLLKWFKVAAFWAMEIIPVFQKLIATFDPKDDVYPFVGRRNLGAPLKEATREYWVDINVPLSEGCQYMPTRQMEDQANWGIDARIKGRNLKEKRVIGLVK</sequence>
<dbReference type="Proteomes" id="UP000026915">
    <property type="component" value="Chromosome 9"/>
</dbReference>
<dbReference type="HOGENOM" id="CLU_1095885_0_0_1"/>
<reference evidence="1 2" key="1">
    <citation type="journal article" date="2013" name="Genome Biol.">
        <title>The genome sequence of the most widely cultivated cacao type and its use to identify candidate genes regulating pod color.</title>
        <authorList>
            <person name="Motamayor J.C."/>
            <person name="Mockaitis K."/>
            <person name="Schmutz J."/>
            <person name="Haiminen N."/>
            <person name="Iii D.L."/>
            <person name="Cornejo O."/>
            <person name="Findley S.D."/>
            <person name="Zheng P."/>
            <person name="Utro F."/>
            <person name="Royaert S."/>
            <person name="Saski C."/>
            <person name="Jenkins J."/>
            <person name="Podicheti R."/>
            <person name="Zhao M."/>
            <person name="Scheffler B.E."/>
            <person name="Stack J.C."/>
            <person name="Feltus F.A."/>
            <person name="Mustiga G.M."/>
            <person name="Amores F."/>
            <person name="Phillips W."/>
            <person name="Marelli J.P."/>
            <person name="May G.D."/>
            <person name="Shapiro H."/>
            <person name="Ma J."/>
            <person name="Bustamante C.D."/>
            <person name="Schnell R.J."/>
            <person name="Main D."/>
            <person name="Gilbert D."/>
            <person name="Parida L."/>
            <person name="Kuhn D.N."/>
        </authorList>
    </citation>
    <scope>NUCLEOTIDE SEQUENCE [LARGE SCALE GENOMIC DNA]</scope>
    <source>
        <strain evidence="2">cv. Matina 1-6</strain>
    </source>
</reference>